<accession>W9RLX3</accession>
<reference evidence="3" key="1">
    <citation type="submission" date="2013-01" db="EMBL/GenBank/DDBJ databases">
        <title>Draft Genome Sequence of a Mulberry Tree, Morus notabilis C.K. Schneid.</title>
        <authorList>
            <person name="He N."/>
            <person name="Zhao S."/>
        </authorList>
    </citation>
    <scope>NUCLEOTIDE SEQUENCE</scope>
</reference>
<organism evidence="2 3">
    <name type="scientific">Morus notabilis</name>
    <dbReference type="NCBI Taxonomy" id="981085"/>
    <lineage>
        <taxon>Eukaryota</taxon>
        <taxon>Viridiplantae</taxon>
        <taxon>Streptophyta</taxon>
        <taxon>Embryophyta</taxon>
        <taxon>Tracheophyta</taxon>
        <taxon>Spermatophyta</taxon>
        <taxon>Magnoliopsida</taxon>
        <taxon>eudicotyledons</taxon>
        <taxon>Gunneridae</taxon>
        <taxon>Pentapetalae</taxon>
        <taxon>rosids</taxon>
        <taxon>fabids</taxon>
        <taxon>Rosales</taxon>
        <taxon>Moraceae</taxon>
        <taxon>Moreae</taxon>
        <taxon>Morus</taxon>
    </lineage>
</organism>
<evidence type="ECO:0000313" key="2">
    <source>
        <dbReference type="EMBL" id="EXB96698.1"/>
    </source>
</evidence>
<gene>
    <name evidence="2" type="ORF">L484_011739</name>
</gene>
<protein>
    <submittedName>
        <fullName evidence="2">Uncharacterized protein</fullName>
    </submittedName>
</protein>
<feature type="region of interest" description="Disordered" evidence="1">
    <location>
        <begin position="21"/>
        <end position="40"/>
    </location>
</feature>
<name>W9RLX3_9ROSA</name>
<proteinExistence type="predicted"/>
<dbReference type="AlphaFoldDB" id="W9RLX3"/>
<evidence type="ECO:0000313" key="3">
    <source>
        <dbReference type="Proteomes" id="UP000030645"/>
    </source>
</evidence>
<dbReference type="Proteomes" id="UP000030645">
    <property type="component" value="Unassembled WGS sequence"/>
</dbReference>
<sequence>MDEPFCEDCMEDYDLHATHDAGPRARSIRPTQDSSLCEFGLSPSRRSGLARFQ</sequence>
<keyword evidence="3" id="KW-1185">Reference proteome</keyword>
<evidence type="ECO:0000256" key="1">
    <source>
        <dbReference type="SAM" id="MobiDB-lite"/>
    </source>
</evidence>
<dbReference type="EMBL" id="KE345247">
    <property type="protein sequence ID" value="EXB96698.1"/>
    <property type="molecule type" value="Genomic_DNA"/>
</dbReference>